<sequence length="70" mass="8190">MKFQCKACGESFSAMEWNNYTRRNKSENSEFIPIQTIYDNPDHPKAKKIKFFCPNCSINKPDVNVKIDKT</sequence>
<dbReference type="EMBL" id="FOHG01000037">
    <property type="protein sequence ID" value="SET19183.1"/>
    <property type="molecule type" value="Genomic_DNA"/>
</dbReference>
<accession>A0A1I0CHW4</accession>
<keyword evidence="4" id="KW-1185">Reference proteome</keyword>
<dbReference type="RefSeq" id="WP_089720753.1">
    <property type="nucleotide sequence ID" value="NZ_FNBJ01000061.1"/>
</dbReference>
<evidence type="ECO:0000313" key="2">
    <source>
        <dbReference type="EMBL" id="SET19183.1"/>
    </source>
</evidence>
<evidence type="ECO:0000313" key="3">
    <source>
        <dbReference type="Proteomes" id="UP000198612"/>
    </source>
</evidence>
<evidence type="ECO:0000313" key="1">
    <source>
        <dbReference type="EMBL" id="SDG20429.1"/>
    </source>
</evidence>
<reference evidence="3 4" key="1">
    <citation type="submission" date="2016-10" db="EMBL/GenBank/DDBJ databases">
        <authorList>
            <person name="Varghese N."/>
            <person name="Submissions S."/>
        </authorList>
    </citation>
    <scope>NUCLEOTIDE SEQUENCE [LARGE SCALE GENOMIC DNA]</scope>
    <source>
        <strain evidence="1 4">WG2</strain>
        <strain evidence="2 3">WG5</strain>
    </source>
</reference>
<dbReference type="Proteomes" id="UP000198612">
    <property type="component" value="Unassembled WGS sequence"/>
</dbReference>
<name>A0A1I0CHW4_9FIRM</name>
<dbReference type="Proteomes" id="UP000199519">
    <property type="component" value="Unassembled WGS sequence"/>
</dbReference>
<dbReference type="EMBL" id="FNBJ01000061">
    <property type="protein sequence ID" value="SDG20429.1"/>
    <property type="molecule type" value="Genomic_DNA"/>
</dbReference>
<gene>
    <name evidence="1" type="ORF">SAMN04488598_1612</name>
    <name evidence="2" type="ORF">SAMN04515652_13716</name>
</gene>
<dbReference type="AlphaFoldDB" id="A0A1I0CHW4"/>
<proteinExistence type="predicted"/>
<organism evidence="2 3">
    <name type="scientific">Halanaerobium congolense</name>
    <dbReference type="NCBI Taxonomy" id="54121"/>
    <lineage>
        <taxon>Bacteria</taxon>
        <taxon>Bacillati</taxon>
        <taxon>Bacillota</taxon>
        <taxon>Clostridia</taxon>
        <taxon>Halanaerobiales</taxon>
        <taxon>Halanaerobiaceae</taxon>
        <taxon>Halanaerobium</taxon>
    </lineage>
</organism>
<evidence type="ECO:0000313" key="4">
    <source>
        <dbReference type="Proteomes" id="UP000199519"/>
    </source>
</evidence>
<protein>
    <submittedName>
        <fullName evidence="2">Uncharacterized protein</fullName>
    </submittedName>
</protein>